<gene>
    <name evidence="3" type="ORF">INT48_005949</name>
</gene>
<dbReference type="Proteomes" id="UP000613177">
    <property type="component" value="Unassembled WGS sequence"/>
</dbReference>
<comment type="subcellular location">
    <subcellularLocation>
        <location evidence="1">Nucleus</location>
    </subcellularLocation>
</comment>
<evidence type="ECO:0000256" key="2">
    <source>
        <dbReference type="ARBA" id="ARBA00023242"/>
    </source>
</evidence>
<protein>
    <submittedName>
        <fullName evidence="3">Uncharacterized protein</fullName>
    </submittedName>
</protein>
<dbReference type="GO" id="GO:0051726">
    <property type="term" value="P:regulation of cell cycle"/>
    <property type="evidence" value="ECO:0007669"/>
    <property type="project" value="TreeGrafter"/>
</dbReference>
<comment type="caution">
    <text evidence="3">The sequence shown here is derived from an EMBL/GenBank/DDBJ whole genome shotgun (WGS) entry which is preliminary data.</text>
</comment>
<organism evidence="3 4">
    <name type="scientific">Thamnidium elegans</name>
    <dbReference type="NCBI Taxonomy" id="101142"/>
    <lineage>
        <taxon>Eukaryota</taxon>
        <taxon>Fungi</taxon>
        <taxon>Fungi incertae sedis</taxon>
        <taxon>Mucoromycota</taxon>
        <taxon>Mucoromycotina</taxon>
        <taxon>Mucoromycetes</taxon>
        <taxon>Mucorales</taxon>
        <taxon>Mucorineae</taxon>
        <taxon>Mucoraceae</taxon>
        <taxon>Thamnidium</taxon>
    </lineage>
</organism>
<proteinExistence type="predicted"/>
<name>A0A8H7VTA8_9FUNG</name>
<evidence type="ECO:0000256" key="1">
    <source>
        <dbReference type="ARBA" id="ARBA00004123"/>
    </source>
</evidence>
<dbReference type="PANTHER" id="PTHR22715:SF0">
    <property type="entry name" value="TRANSFORMING GROWTH FACTOR BETA REGULATOR 1"/>
    <property type="match status" value="1"/>
</dbReference>
<dbReference type="PROSITE" id="PS51542">
    <property type="entry name" value="FYRN"/>
    <property type="match status" value="1"/>
</dbReference>
<dbReference type="InterPro" id="IPR040092">
    <property type="entry name" value="TBRG1"/>
</dbReference>
<dbReference type="InterPro" id="IPR003889">
    <property type="entry name" value="FYrich_C"/>
</dbReference>
<evidence type="ECO:0000313" key="3">
    <source>
        <dbReference type="EMBL" id="KAG2233796.1"/>
    </source>
</evidence>
<keyword evidence="2" id="KW-0539">Nucleus</keyword>
<evidence type="ECO:0000313" key="4">
    <source>
        <dbReference type="Proteomes" id="UP000613177"/>
    </source>
</evidence>
<dbReference type="Gene3D" id="3.30.160.360">
    <property type="match status" value="1"/>
</dbReference>
<dbReference type="SMART" id="SM00541">
    <property type="entry name" value="FYRN"/>
    <property type="match status" value="1"/>
</dbReference>
<dbReference type="GO" id="GO:0005634">
    <property type="term" value="C:nucleus"/>
    <property type="evidence" value="ECO:0007669"/>
    <property type="project" value="UniProtKB-SubCell"/>
</dbReference>
<accession>A0A8H7VTA8</accession>
<dbReference type="EMBL" id="JAEPRE010000069">
    <property type="protein sequence ID" value="KAG2233796.1"/>
    <property type="molecule type" value="Genomic_DNA"/>
</dbReference>
<dbReference type="AlphaFoldDB" id="A0A8H7VTA8"/>
<dbReference type="Pfam" id="PF05964">
    <property type="entry name" value="FYRN"/>
    <property type="match status" value="1"/>
</dbReference>
<reference evidence="3" key="1">
    <citation type="submission" date="2021-01" db="EMBL/GenBank/DDBJ databases">
        <title>Metabolic potential, ecology and presence of endohyphal bacteria is reflected in genomic diversity of Mucoromycotina.</title>
        <authorList>
            <person name="Muszewska A."/>
            <person name="Okrasinska A."/>
            <person name="Steczkiewicz K."/>
            <person name="Drgas O."/>
            <person name="Orlowska M."/>
            <person name="Perlinska-Lenart U."/>
            <person name="Aleksandrzak-Piekarczyk T."/>
            <person name="Szatraj K."/>
            <person name="Zielenkiewicz U."/>
            <person name="Pilsyk S."/>
            <person name="Malc E."/>
            <person name="Mieczkowski P."/>
            <person name="Kruszewska J.S."/>
            <person name="Biernat P."/>
            <person name="Pawlowska J."/>
        </authorList>
    </citation>
    <scope>NUCLEOTIDE SEQUENCE</scope>
    <source>
        <strain evidence="3">WA0000018081</strain>
    </source>
</reference>
<sequence>MVPKDENDLGTIDSERSQFHNERYIFPIGYTVERTYMSMVDPNNQTTYTCKVEDGQEGPLFTLSAADAPEIELSARTATGVWALVIKKANEVRQKESSNAISGPEYYGFAHPLVIEMIEEMEGVDECFRYKRRHKEL</sequence>
<dbReference type="InterPro" id="IPR003888">
    <property type="entry name" value="FYrich_N"/>
</dbReference>
<keyword evidence="4" id="KW-1185">Reference proteome</keyword>
<dbReference type="Pfam" id="PF05965">
    <property type="entry name" value="FYRC"/>
    <property type="match status" value="1"/>
</dbReference>
<dbReference type="PROSITE" id="PS51543">
    <property type="entry name" value="FYRC"/>
    <property type="match status" value="1"/>
</dbReference>
<dbReference type="PANTHER" id="PTHR22715">
    <property type="entry name" value="TRANSFORMING GROWTH FACTOR BETA REGULATED GENE 1"/>
    <property type="match status" value="1"/>
</dbReference>